<dbReference type="PANTHER" id="PTHR36842:SF1">
    <property type="entry name" value="PROTEIN TOLB"/>
    <property type="match status" value="1"/>
</dbReference>
<feature type="signal peptide" evidence="1">
    <location>
        <begin position="1"/>
        <end position="25"/>
    </location>
</feature>
<evidence type="ECO:0000313" key="3">
    <source>
        <dbReference type="Proteomes" id="UP000638732"/>
    </source>
</evidence>
<dbReference type="EMBL" id="WWEO01000040">
    <property type="protein sequence ID" value="NCD68992.1"/>
    <property type="molecule type" value="Genomic_DNA"/>
</dbReference>
<sequence>MFKAISPKKILFVGLFSACALVAKAQEFGGNPPSIKWRQVNIPAARVIFPNGLDSVGLQVANIIQQMNGVIKPSIGYRQKQVNIVLQNQTTISNGFVMLAPFRSEFYLTPDQNSFELGSLSWAEQLAIHEFRHVQQYNNFNVGLSKALHVVFGESGQLLGNTIAVPDWFFEGDAVYNETYVSDQGRGRLPYFFNGFHGLWDAGKDYSWMKLRNGSYRDYVPDWYPLGYMMNAYGRQQYGQTFWRNVTHDAAAYRGFFYPFAKGVKRYSGVSYPEFRNNALNYFKQQIATPADKVVGPKYDKNQHFIANREYPAVVNDSTLIYVKSSYKKIPAFVVLRGNKESKIRVKDLSLDRYFNYYNGKIVYASYRPDIRWGNRNYNELKVIDVASGKQKKLTHSSKYFSPAFSDDGKQIVAVQVDVSGKSKLHILDAETGKLLEEVPAQPGIFYTYPKFYSENKIIAAVRNPQGKMTIASIDLKTGNVESLLAYNIAPVGFTAVQRDTIYFTATEGTNDRLYALSITDKKLYKLQNDTLQYGIGNYQPAVAGNKLAWTSFSAYGYQVHRADKQSVTWQPVEAPSVRVLPDYKITVLKKDSAADLMAKIKPEPLKISKYNKLHNFFNFHSLLPDFEDPNYTLSLAGENVLNTFQSSLSGTYNRNEGYKEVGYNAVYGALFPFISGGVDYTFDRKGYYRGENIYWNEASLHAGLQLPFNFSEGRFSRYLSVGSSVYYNSTHFQEAYRSRFADQNYTYLNNYINFSNSMQSAVQNIYPHLAQSVSLSYKKGVINASNYQFLATGNFYFPGLATNHNFVVGLAHQQRSENTVIDFSNNFPFSRGYTVYNLYKMDKVAVNYHFPIAYPDAGFANLVYFLRIRGNAFFDYTKGQDFYTNGSPFKGNFRSTGLEVFFDTQWFNQSPITFGLRYTHLLDEDLGSHGSNRLELVVPLTIF</sequence>
<dbReference type="PANTHER" id="PTHR36842">
    <property type="entry name" value="PROTEIN TOLB HOMOLOG"/>
    <property type="match status" value="1"/>
</dbReference>
<dbReference type="AlphaFoldDB" id="A0A966DT64"/>
<organism evidence="2 3">
    <name type="scientific">Mucilaginibacter agri</name>
    <dbReference type="NCBI Taxonomy" id="2695265"/>
    <lineage>
        <taxon>Bacteria</taxon>
        <taxon>Pseudomonadati</taxon>
        <taxon>Bacteroidota</taxon>
        <taxon>Sphingobacteriia</taxon>
        <taxon>Sphingobacteriales</taxon>
        <taxon>Sphingobacteriaceae</taxon>
        <taxon>Mucilaginibacter</taxon>
    </lineage>
</organism>
<dbReference type="RefSeq" id="WP_166584974.1">
    <property type="nucleotide sequence ID" value="NZ_WWEO01000040.1"/>
</dbReference>
<dbReference type="InterPro" id="IPR011042">
    <property type="entry name" value="6-blade_b-propeller_TolB-like"/>
</dbReference>
<dbReference type="SUPFAM" id="SSF69304">
    <property type="entry name" value="Tricorn protease N-terminal domain"/>
    <property type="match status" value="1"/>
</dbReference>
<reference evidence="2" key="2">
    <citation type="submission" date="2020-10" db="EMBL/GenBank/DDBJ databases">
        <title>Mucilaginibacter sp. nov., isolated from soil.</title>
        <authorList>
            <person name="Jeon C.O."/>
        </authorList>
    </citation>
    <scope>NUCLEOTIDE SEQUENCE</scope>
    <source>
        <strain evidence="2">R11</strain>
    </source>
</reference>
<reference evidence="2" key="1">
    <citation type="submission" date="2020-01" db="EMBL/GenBank/DDBJ databases">
        <authorList>
            <person name="Seo Y.L."/>
        </authorList>
    </citation>
    <scope>NUCLEOTIDE SEQUENCE</scope>
    <source>
        <strain evidence="2">R11</strain>
    </source>
</reference>
<evidence type="ECO:0000313" key="2">
    <source>
        <dbReference type="EMBL" id="NCD68992.1"/>
    </source>
</evidence>
<dbReference type="Proteomes" id="UP000638732">
    <property type="component" value="Unassembled WGS sequence"/>
</dbReference>
<keyword evidence="3" id="KW-1185">Reference proteome</keyword>
<comment type="caution">
    <text evidence="2">The sequence shown here is derived from an EMBL/GenBank/DDBJ whole genome shotgun (WGS) entry which is preliminary data.</text>
</comment>
<dbReference type="Gene3D" id="2.120.10.30">
    <property type="entry name" value="TolB, C-terminal domain"/>
    <property type="match status" value="1"/>
</dbReference>
<gene>
    <name evidence="2" type="ORF">GSY63_06465</name>
</gene>
<evidence type="ECO:0000256" key="1">
    <source>
        <dbReference type="SAM" id="SignalP"/>
    </source>
</evidence>
<keyword evidence="1" id="KW-0732">Signal</keyword>
<accession>A0A966DT64</accession>
<proteinExistence type="predicted"/>
<feature type="chain" id="PRO_5037121532" evidence="1">
    <location>
        <begin position="26"/>
        <end position="944"/>
    </location>
</feature>
<protein>
    <submittedName>
        <fullName evidence="2">Uncharacterized protein</fullName>
    </submittedName>
</protein>
<name>A0A966DT64_9SPHI</name>